<dbReference type="PANTHER" id="PTHR28027:SF1">
    <property type="entry name" value="CAMP INDEPENDENT REGULATORY PROTEIN (AFU_ORTHOLOGUE AFUA_3G09640)"/>
    <property type="match status" value="1"/>
</dbReference>
<dbReference type="EMBL" id="JARKIF010000017">
    <property type="protein sequence ID" value="KAJ7620274.1"/>
    <property type="molecule type" value="Genomic_DNA"/>
</dbReference>
<dbReference type="InterPro" id="IPR018608">
    <property type="entry name" value="Gti1/Pac2"/>
</dbReference>
<dbReference type="AlphaFoldDB" id="A0AAD7BG97"/>
<proteinExistence type="predicted"/>
<evidence type="ECO:0000313" key="2">
    <source>
        <dbReference type="EMBL" id="KAJ7620274.1"/>
    </source>
</evidence>
<evidence type="ECO:0000256" key="1">
    <source>
        <dbReference type="SAM" id="MobiDB-lite"/>
    </source>
</evidence>
<reference evidence="2" key="1">
    <citation type="submission" date="2023-03" db="EMBL/GenBank/DDBJ databases">
        <title>Massive genome expansion in bonnet fungi (Mycena s.s.) driven by repeated elements and novel gene families across ecological guilds.</title>
        <authorList>
            <consortium name="Lawrence Berkeley National Laboratory"/>
            <person name="Harder C.B."/>
            <person name="Miyauchi S."/>
            <person name="Viragh M."/>
            <person name="Kuo A."/>
            <person name="Thoen E."/>
            <person name="Andreopoulos B."/>
            <person name="Lu D."/>
            <person name="Skrede I."/>
            <person name="Drula E."/>
            <person name="Henrissat B."/>
            <person name="Morin E."/>
            <person name="Kohler A."/>
            <person name="Barry K."/>
            <person name="LaButti K."/>
            <person name="Morin E."/>
            <person name="Salamov A."/>
            <person name="Lipzen A."/>
            <person name="Mereny Z."/>
            <person name="Hegedus B."/>
            <person name="Baldrian P."/>
            <person name="Stursova M."/>
            <person name="Weitz H."/>
            <person name="Taylor A."/>
            <person name="Grigoriev I.V."/>
            <person name="Nagy L.G."/>
            <person name="Martin F."/>
            <person name="Kauserud H."/>
        </authorList>
    </citation>
    <scope>NUCLEOTIDE SEQUENCE</scope>
    <source>
        <strain evidence="2">9284</strain>
    </source>
</reference>
<organism evidence="2 3">
    <name type="scientific">Roridomyces roridus</name>
    <dbReference type="NCBI Taxonomy" id="1738132"/>
    <lineage>
        <taxon>Eukaryota</taxon>
        <taxon>Fungi</taxon>
        <taxon>Dikarya</taxon>
        <taxon>Basidiomycota</taxon>
        <taxon>Agaricomycotina</taxon>
        <taxon>Agaricomycetes</taxon>
        <taxon>Agaricomycetidae</taxon>
        <taxon>Agaricales</taxon>
        <taxon>Marasmiineae</taxon>
        <taxon>Mycenaceae</taxon>
        <taxon>Roridomyces</taxon>
    </lineage>
</organism>
<gene>
    <name evidence="2" type="ORF">FB45DRAFT_149252</name>
</gene>
<sequence>MPHKETSSSITHAALHIRDITDAHRVLEAVRLKILPLVKRRLLGHERASLRSGNVFVWEESESEDGLVRWTEGRRWSQSKMRGECLYYEEQVELTEAERHAKAARRAMKGCSIPAPPKRKDRRAKPDGLIKQTYSVLVRLPCTKKGIMHKKWHLVSYSSNREATTLPVVEDYDYLRGIRVPPDVFLNSNSTSIRTPMINGSLEPFPAPLEAPGAYIPRSTPVPGHPAISYHLSLSSSGQQRDSTARIVLPAISSTHPPVTLPPLSSLGYFLPRGHPGNYPPTVGANGAYPRHHGRSIYSDDRRVLDRFRVVI</sequence>
<evidence type="ECO:0000313" key="3">
    <source>
        <dbReference type="Proteomes" id="UP001221142"/>
    </source>
</evidence>
<feature type="region of interest" description="Disordered" evidence="1">
    <location>
        <begin position="105"/>
        <end position="125"/>
    </location>
</feature>
<dbReference type="GO" id="GO:0003677">
    <property type="term" value="F:DNA binding"/>
    <property type="evidence" value="ECO:0007669"/>
    <property type="project" value="TreeGrafter"/>
</dbReference>
<accession>A0AAD7BG97</accession>
<comment type="caution">
    <text evidence="2">The sequence shown here is derived from an EMBL/GenBank/DDBJ whole genome shotgun (WGS) entry which is preliminary data.</text>
</comment>
<dbReference type="Pfam" id="PF09729">
    <property type="entry name" value="Gti1_Pac2"/>
    <property type="match status" value="1"/>
</dbReference>
<dbReference type="PANTHER" id="PTHR28027">
    <property type="entry name" value="TRANSCRIPTIONAL REGULATOR MIT1"/>
    <property type="match status" value="1"/>
</dbReference>
<protein>
    <submittedName>
        <fullName evidence="2">Gti1/Pac2 family-domain-containing protein</fullName>
    </submittedName>
</protein>
<keyword evidence="3" id="KW-1185">Reference proteome</keyword>
<name>A0AAD7BG97_9AGAR</name>
<dbReference type="Proteomes" id="UP001221142">
    <property type="component" value="Unassembled WGS sequence"/>
</dbReference>